<evidence type="ECO:0000256" key="3">
    <source>
        <dbReference type="ARBA" id="ARBA00022982"/>
    </source>
</evidence>
<feature type="active site" description="Nucleophile" evidence="8">
    <location>
        <position position="40"/>
    </location>
</feature>
<dbReference type="SUPFAM" id="SSF52833">
    <property type="entry name" value="Thioredoxin-like"/>
    <property type="match status" value="1"/>
</dbReference>
<keyword evidence="3" id="KW-0249">Electron transport</keyword>
<name>A0A370DBY9_9GAMM</name>
<gene>
    <name evidence="11" type="primary">trxA</name>
    <name evidence="11" type="ORF">DIZ80_08840</name>
</gene>
<accession>A0A370DBY9</accession>
<dbReference type="Pfam" id="PF00085">
    <property type="entry name" value="Thioredoxin"/>
    <property type="match status" value="1"/>
</dbReference>
<dbReference type="PROSITE" id="PS51352">
    <property type="entry name" value="THIOREDOXIN_2"/>
    <property type="match status" value="1"/>
</dbReference>
<evidence type="ECO:0000256" key="5">
    <source>
        <dbReference type="ARBA" id="ARBA00023284"/>
    </source>
</evidence>
<evidence type="ECO:0000256" key="2">
    <source>
        <dbReference type="ARBA" id="ARBA00022448"/>
    </source>
</evidence>
<dbReference type="InterPro" id="IPR013766">
    <property type="entry name" value="Thioredoxin_domain"/>
</dbReference>
<dbReference type="NCBIfam" id="TIGR01068">
    <property type="entry name" value="thioredoxin"/>
    <property type="match status" value="1"/>
</dbReference>
<feature type="disulfide bond" description="Redox-active" evidence="9">
    <location>
        <begin position="37"/>
        <end position="40"/>
    </location>
</feature>
<comment type="caution">
    <text evidence="11">The sequence shown here is derived from an EMBL/GenBank/DDBJ whole genome shotgun (WGS) entry which is preliminary data.</text>
</comment>
<dbReference type="FunFam" id="3.40.30.10:FF:000001">
    <property type="entry name" value="Thioredoxin"/>
    <property type="match status" value="1"/>
</dbReference>
<evidence type="ECO:0000256" key="8">
    <source>
        <dbReference type="PIRSR" id="PIRSR000077-1"/>
    </source>
</evidence>
<evidence type="ECO:0000313" key="11">
    <source>
        <dbReference type="EMBL" id="RDH82391.1"/>
    </source>
</evidence>
<evidence type="ECO:0000313" key="12">
    <source>
        <dbReference type="Proteomes" id="UP000254266"/>
    </source>
</evidence>
<evidence type="ECO:0000256" key="6">
    <source>
        <dbReference type="NCBIfam" id="TIGR01068"/>
    </source>
</evidence>
<feature type="site" description="Contributes to redox potential value" evidence="8">
    <location>
        <position position="38"/>
    </location>
</feature>
<dbReference type="EMBL" id="QFXC01000011">
    <property type="protein sequence ID" value="RDH82391.1"/>
    <property type="molecule type" value="Genomic_DNA"/>
</dbReference>
<keyword evidence="4 9" id="KW-1015">Disulfide bond</keyword>
<feature type="site" description="Contributes to redox potential value" evidence="8">
    <location>
        <position position="39"/>
    </location>
</feature>
<feature type="domain" description="Thioredoxin" evidence="10">
    <location>
        <begin position="1"/>
        <end position="115"/>
    </location>
</feature>
<keyword evidence="12" id="KW-1185">Reference proteome</keyword>
<evidence type="ECO:0000256" key="1">
    <source>
        <dbReference type="ARBA" id="ARBA00008987"/>
    </source>
</evidence>
<keyword evidence="5 9" id="KW-0676">Redox-active center</keyword>
<dbReference type="CDD" id="cd02947">
    <property type="entry name" value="TRX_family"/>
    <property type="match status" value="1"/>
</dbReference>
<reference evidence="11 12" key="1">
    <citation type="journal article" date="2018" name="ISME J.">
        <title>Endosymbiont genomes yield clues of tubeworm success.</title>
        <authorList>
            <person name="Li Y."/>
            <person name="Liles M.R."/>
            <person name="Halanych K.M."/>
        </authorList>
    </citation>
    <scope>NUCLEOTIDE SEQUENCE [LARGE SCALE GENOMIC DNA]</scope>
    <source>
        <strain evidence="11">A1464</strain>
    </source>
</reference>
<protein>
    <recommendedName>
        <fullName evidence="6 7">Thioredoxin</fullName>
    </recommendedName>
</protein>
<comment type="similarity">
    <text evidence="1 7">Belongs to the thioredoxin family.</text>
</comment>
<dbReference type="PANTHER" id="PTHR45663:SF11">
    <property type="entry name" value="GEO12009P1"/>
    <property type="match status" value="1"/>
</dbReference>
<feature type="active site" description="Nucleophile" evidence="8">
    <location>
        <position position="37"/>
    </location>
</feature>
<evidence type="ECO:0000259" key="10">
    <source>
        <dbReference type="PROSITE" id="PS51352"/>
    </source>
</evidence>
<organism evidence="11 12">
    <name type="scientific">endosymbiont of Galathealinum brachiosum</name>
    <dbReference type="NCBI Taxonomy" id="2200906"/>
    <lineage>
        <taxon>Bacteria</taxon>
        <taxon>Pseudomonadati</taxon>
        <taxon>Pseudomonadota</taxon>
        <taxon>Gammaproteobacteria</taxon>
        <taxon>sulfur-oxidizing symbionts</taxon>
    </lineage>
</organism>
<dbReference type="InterPro" id="IPR005746">
    <property type="entry name" value="Thioredoxin"/>
</dbReference>
<dbReference type="Gene3D" id="3.40.30.10">
    <property type="entry name" value="Glutaredoxin"/>
    <property type="match status" value="1"/>
</dbReference>
<proteinExistence type="inferred from homology"/>
<dbReference type="GO" id="GO:0005737">
    <property type="term" value="C:cytoplasm"/>
    <property type="evidence" value="ECO:0007669"/>
    <property type="project" value="TreeGrafter"/>
</dbReference>
<dbReference type="GO" id="GO:0015035">
    <property type="term" value="F:protein-disulfide reductase activity"/>
    <property type="evidence" value="ECO:0007669"/>
    <property type="project" value="UniProtKB-UniRule"/>
</dbReference>
<dbReference type="PIRSF" id="PIRSF000077">
    <property type="entry name" value="Thioredoxin"/>
    <property type="match status" value="1"/>
</dbReference>
<sequence>MHKPDNIFISNLDNFQKLVIEASHQKPVLVDLWAEWCSPCRVIAPVLEKVATEFHDNLAIAKVEVDEDENMKLAGRYQVRGFPTLILFINGEEAGRFSGAKPLSFIRDFIEQHSDL</sequence>
<dbReference type="PANTHER" id="PTHR45663">
    <property type="entry name" value="GEO12009P1"/>
    <property type="match status" value="1"/>
</dbReference>
<keyword evidence="2" id="KW-0813">Transport</keyword>
<dbReference type="Proteomes" id="UP000254266">
    <property type="component" value="Unassembled WGS sequence"/>
</dbReference>
<dbReference type="PRINTS" id="PR00421">
    <property type="entry name" value="THIOREDOXIN"/>
</dbReference>
<dbReference type="InterPro" id="IPR036249">
    <property type="entry name" value="Thioredoxin-like_sf"/>
</dbReference>
<evidence type="ECO:0000256" key="9">
    <source>
        <dbReference type="PIRSR" id="PIRSR000077-4"/>
    </source>
</evidence>
<evidence type="ECO:0000256" key="4">
    <source>
        <dbReference type="ARBA" id="ARBA00023157"/>
    </source>
</evidence>
<feature type="site" description="Deprotonates C-terminal active site Cys" evidence="8">
    <location>
        <position position="31"/>
    </location>
</feature>
<dbReference type="AlphaFoldDB" id="A0A370DBY9"/>
<evidence type="ECO:0000256" key="7">
    <source>
        <dbReference type="PIRNR" id="PIRNR000077"/>
    </source>
</evidence>